<dbReference type="RefSeq" id="WP_167474408.1">
    <property type="nucleotide sequence ID" value="NZ_CP046172.1"/>
</dbReference>
<keyword evidence="2" id="KW-0560">Oxidoreductase</keyword>
<dbReference type="InterPro" id="IPR020904">
    <property type="entry name" value="Sc_DH/Rdtase_CS"/>
</dbReference>
<dbReference type="Gene3D" id="3.40.50.720">
    <property type="entry name" value="NAD(P)-binding Rossmann-like Domain"/>
    <property type="match status" value="1"/>
</dbReference>
<dbReference type="InterPro" id="IPR002347">
    <property type="entry name" value="SDR_fam"/>
</dbReference>
<name>A0A6G9YF50_9NOCA</name>
<organism evidence="3 4">
    <name type="scientific">Nocardia arthritidis</name>
    <dbReference type="NCBI Taxonomy" id="228602"/>
    <lineage>
        <taxon>Bacteria</taxon>
        <taxon>Bacillati</taxon>
        <taxon>Actinomycetota</taxon>
        <taxon>Actinomycetes</taxon>
        <taxon>Mycobacteriales</taxon>
        <taxon>Nocardiaceae</taxon>
        <taxon>Nocardia</taxon>
    </lineage>
</organism>
<dbReference type="Pfam" id="PF00106">
    <property type="entry name" value="adh_short"/>
    <property type="match status" value="1"/>
</dbReference>
<proteinExistence type="inferred from homology"/>
<reference evidence="3 4" key="1">
    <citation type="journal article" date="2019" name="ACS Chem. Biol.">
        <title>Identification and Mobilization of a Cryptic Antibiotic Biosynthesis Gene Locus from a Human-Pathogenic Nocardia Isolate.</title>
        <authorList>
            <person name="Herisse M."/>
            <person name="Ishida K."/>
            <person name="Porter J.L."/>
            <person name="Howden B."/>
            <person name="Hertweck C."/>
            <person name="Stinear T.P."/>
            <person name="Pidot S.J."/>
        </authorList>
    </citation>
    <scope>NUCLEOTIDE SEQUENCE [LARGE SCALE GENOMIC DNA]</scope>
    <source>
        <strain evidence="3 4">AUSMDU00012717</strain>
    </source>
</reference>
<dbReference type="PRINTS" id="PR00081">
    <property type="entry name" value="GDHRDH"/>
</dbReference>
<comment type="similarity">
    <text evidence="1">Belongs to the short-chain dehydrogenases/reductases (SDR) family.</text>
</comment>
<evidence type="ECO:0000256" key="1">
    <source>
        <dbReference type="ARBA" id="ARBA00006484"/>
    </source>
</evidence>
<evidence type="ECO:0000313" key="4">
    <source>
        <dbReference type="Proteomes" id="UP000503540"/>
    </source>
</evidence>
<sequence length="247" mass="26320">MAKALVVGGSTGIGRGIADAWAALGHEVTVYSRSEPVGDGAAELRWEQLDFRDPAQARKVLTTTVPARVELVCYSAIYYTLRRENFLDVGEEDWRDQLDINVHGLWLTLQATIPALRAAKPGVFLSVSSEVVYNAGPARSGYAATKAAAASLIGSVAQEEDADVIRFAQVMPAGMVESPGIRARRAPDFDYSGYMQPADFGPFATDLARAKGAGFARDVFIVEKGGGWQSITDGLPVSQSRPLGVAG</sequence>
<accession>A0A6G9YF50</accession>
<dbReference type="AlphaFoldDB" id="A0A6G9YF50"/>
<dbReference type="SUPFAM" id="SSF51735">
    <property type="entry name" value="NAD(P)-binding Rossmann-fold domains"/>
    <property type="match status" value="1"/>
</dbReference>
<dbReference type="PANTHER" id="PTHR43669">
    <property type="entry name" value="5-KETO-D-GLUCONATE 5-REDUCTASE"/>
    <property type="match status" value="1"/>
</dbReference>
<dbReference type="Proteomes" id="UP000503540">
    <property type="component" value="Chromosome"/>
</dbReference>
<dbReference type="PROSITE" id="PS00061">
    <property type="entry name" value="ADH_SHORT"/>
    <property type="match status" value="1"/>
</dbReference>
<keyword evidence="4" id="KW-1185">Reference proteome</keyword>
<dbReference type="CDD" id="cd05233">
    <property type="entry name" value="SDR_c"/>
    <property type="match status" value="1"/>
</dbReference>
<evidence type="ECO:0000313" key="3">
    <source>
        <dbReference type="EMBL" id="QIS11623.1"/>
    </source>
</evidence>
<gene>
    <name evidence="3" type="ORF">F5544_18760</name>
</gene>
<dbReference type="InterPro" id="IPR036291">
    <property type="entry name" value="NAD(P)-bd_dom_sf"/>
</dbReference>
<protein>
    <submittedName>
        <fullName evidence="3">SDR family NAD(P)-dependent oxidoreductase</fullName>
    </submittedName>
</protein>
<evidence type="ECO:0000256" key="2">
    <source>
        <dbReference type="ARBA" id="ARBA00023002"/>
    </source>
</evidence>
<dbReference type="KEGG" id="nah:F5544_18760"/>
<dbReference type="PANTHER" id="PTHR43669:SF3">
    <property type="entry name" value="ALCOHOL DEHYDROGENASE, PUTATIVE (AFU_ORTHOLOGUE AFUA_3G03445)-RELATED"/>
    <property type="match status" value="1"/>
</dbReference>
<dbReference type="EMBL" id="CP046172">
    <property type="protein sequence ID" value="QIS11623.1"/>
    <property type="molecule type" value="Genomic_DNA"/>
</dbReference>
<dbReference type="GO" id="GO:0016491">
    <property type="term" value="F:oxidoreductase activity"/>
    <property type="evidence" value="ECO:0007669"/>
    <property type="project" value="UniProtKB-KW"/>
</dbReference>